<dbReference type="InterPro" id="IPR012349">
    <property type="entry name" value="Split_barrel_FMN-bd"/>
</dbReference>
<keyword evidence="4" id="KW-1185">Reference proteome</keyword>
<dbReference type="GO" id="GO:0005886">
    <property type="term" value="C:plasma membrane"/>
    <property type="evidence" value="ECO:0007669"/>
    <property type="project" value="TreeGrafter"/>
</dbReference>
<dbReference type="PANTHER" id="PTHR39428">
    <property type="entry name" value="F420H(2)-DEPENDENT QUINONE REDUCTASE RV1261C"/>
    <property type="match status" value="1"/>
</dbReference>
<evidence type="ECO:0000313" key="4">
    <source>
        <dbReference type="Proteomes" id="UP000066480"/>
    </source>
</evidence>
<dbReference type="SUPFAM" id="SSF50475">
    <property type="entry name" value="FMN-binding split barrel"/>
    <property type="match status" value="1"/>
</dbReference>
<dbReference type="Gene3D" id="2.30.110.10">
    <property type="entry name" value="Electron Transport, Fmn-binding Protein, Chain A"/>
    <property type="match status" value="1"/>
</dbReference>
<reference evidence="3 4" key="1">
    <citation type="submission" date="2015-03" db="EMBL/GenBank/DDBJ databases">
        <title>Luteipulveratus halotolerans sp. nov., a novel actinobacterium (Dermacoccaceae) from Sarawak, Malaysia.</title>
        <authorList>
            <person name="Juboi H."/>
            <person name="Basik A."/>
            <person name="Shamsul S.S."/>
            <person name="Arnold P."/>
            <person name="Schmitt E.K."/>
            <person name="Sanglier J.-J."/>
            <person name="Yeo T."/>
        </authorList>
    </citation>
    <scope>NUCLEOTIDE SEQUENCE [LARGE SCALE GENOMIC DNA]</scope>
    <source>
        <strain evidence="3 4">MN07-A0370</strain>
    </source>
</reference>
<sequence length="157" mass="17702">MSDRYGTVVRRLGHQPWFAWLGRQAVPLDRAIQRRTGGRLTVIGRAGLPEMLLTTIGRKTGAERTVPLLYARDGERYIVIASNWGQPNHPAWSGNLRANPDATVTIAGRSTPVRAEQLTPTERERVWPAVVRVWPAYDTYAERAGRELRVFALTTRD</sequence>
<dbReference type="GO" id="GO:0070967">
    <property type="term" value="F:coenzyme F420 binding"/>
    <property type="evidence" value="ECO:0007669"/>
    <property type="project" value="TreeGrafter"/>
</dbReference>
<dbReference type="RefSeq" id="WP_052590463.1">
    <property type="nucleotide sequence ID" value="NZ_CP011112.1"/>
</dbReference>
<dbReference type="KEGG" id="lmoi:VV02_06175"/>
<organism evidence="3 4">
    <name type="scientific">Luteipulveratus mongoliensis</name>
    <dbReference type="NCBI Taxonomy" id="571913"/>
    <lineage>
        <taxon>Bacteria</taxon>
        <taxon>Bacillati</taxon>
        <taxon>Actinomycetota</taxon>
        <taxon>Actinomycetes</taxon>
        <taxon>Micrococcales</taxon>
        <taxon>Dermacoccaceae</taxon>
        <taxon>Luteipulveratus</taxon>
    </lineage>
</organism>
<accession>A0A0K1JFP5</accession>
<comment type="similarity">
    <text evidence="1">Belongs to the F420H(2)-dependent quinone reductase family.</text>
</comment>
<protein>
    <submittedName>
        <fullName evidence="3">Nitroreductase</fullName>
    </submittedName>
</protein>
<dbReference type="AlphaFoldDB" id="A0A0K1JFP5"/>
<dbReference type="Proteomes" id="UP000066480">
    <property type="component" value="Chromosome"/>
</dbReference>
<dbReference type="OrthoDB" id="8225825at2"/>
<dbReference type="PANTHER" id="PTHR39428:SF1">
    <property type="entry name" value="F420H(2)-DEPENDENT QUINONE REDUCTASE RV1261C"/>
    <property type="match status" value="1"/>
</dbReference>
<name>A0A0K1JFP5_9MICO</name>
<dbReference type="EMBL" id="CP011112">
    <property type="protein sequence ID" value="AKU15542.1"/>
    <property type="molecule type" value="Genomic_DNA"/>
</dbReference>
<proteinExistence type="inferred from homology"/>
<gene>
    <name evidence="3" type="ORF">VV02_06175</name>
</gene>
<dbReference type="InterPro" id="IPR004378">
    <property type="entry name" value="F420H2_quin_Rdtase"/>
</dbReference>
<dbReference type="STRING" id="571913.VV02_06175"/>
<evidence type="ECO:0000256" key="1">
    <source>
        <dbReference type="ARBA" id="ARBA00008710"/>
    </source>
</evidence>
<evidence type="ECO:0000256" key="2">
    <source>
        <dbReference type="ARBA" id="ARBA00049106"/>
    </source>
</evidence>
<dbReference type="GO" id="GO:0016491">
    <property type="term" value="F:oxidoreductase activity"/>
    <property type="evidence" value="ECO:0007669"/>
    <property type="project" value="InterPro"/>
</dbReference>
<evidence type="ECO:0000313" key="3">
    <source>
        <dbReference type="EMBL" id="AKU15542.1"/>
    </source>
</evidence>
<dbReference type="Pfam" id="PF04075">
    <property type="entry name" value="F420H2_quin_red"/>
    <property type="match status" value="1"/>
</dbReference>
<comment type="catalytic activity">
    <reaction evidence="2">
        <text>oxidized coenzyme F420-(gamma-L-Glu)(n) + a quinol + H(+) = reduced coenzyme F420-(gamma-L-Glu)(n) + a quinone</text>
        <dbReference type="Rhea" id="RHEA:39663"/>
        <dbReference type="Rhea" id="RHEA-COMP:12939"/>
        <dbReference type="Rhea" id="RHEA-COMP:14378"/>
        <dbReference type="ChEBI" id="CHEBI:15378"/>
        <dbReference type="ChEBI" id="CHEBI:24646"/>
        <dbReference type="ChEBI" id="CHEBI:132124"/>
        <dbReference type="ChEBI" id="CHEBI:133980"/>
        <dbReference type="ChEBI" id="CHEBI:139511"/>
    </reaction>
</comment>
<dbReference type="NCBIfam" id="TIGR00026">
    <property type="entry name" value="hi_GC_TIGR00026"/>
    <property type="match status" value="1"/>
</dbReference>